<evidence type="ECO:0000313" key="2">
    <source>
        <dbReference type="EMBL" id="VDC19926.1"/>
    </source>
</evidence>
<dbReference type="EMBL" id="UXAW01000032">
    <property type="protein sequence ID" value="VDC19926.1"/>
    <property type="molecule type" value="Genomic_DNA"/>
</dbReference>
<sequence>MKLKSISLVLATTALAALSLPSFAQDQDKSGSNLTTTSGGEKGAVATLSMAYELYGIGIASGDALTVLTAARLAASAEVEAQEPAALDPAGFDAEGLNLETFAKKRAPSPTPAAPAPVMKDEPRPAAVATFRDALNEDEGEAETPATAAAMFAKATELAGDNEALKEIIADAEAETSRGRIGGGVSWLSRLNSGKVDIWQVPFYGNSYAEVAVAGDGDANLDVVITDENGNVVCYDVSPSDQVYCDFVPAWDGYFYIAVENTGRKRNSYYLLTN</sequence>
<feature type="chain" id="PRO_5018125872" description="Peptidase C-terminal archaeal/bacterial domain-containing protein" evidence="1">
    <location>
        <begin position="25"/>
        <end position="274"/>
    </location>
</feature>
<evidence type="ECO:0008006" key="4">
    <source>
        <dbReference type="Google" id="ProtNLM"/>
    </source>
</evidence>
<accession>A0A3P5WMY7</accession>
<proteinExistence type="predicted"/>
<reference evidence="2 3" key="1">
    <citation type="submission" date="2018-11" db="EMBL/GenBank/DDBJ databases">
        <authorList>
            <person name="Criscuolo A."/>
        </authorList>
    </citation>
    <scope>NUCLEOTIDE SEQUENCE [LARGE SCALE GENOMIC DNA]</scope>
    <source>
        <strain evidence="2">ACIP111625</strain>
    </source>
</reference>
<dbReference type="Proteomes" id="UP000277498">
    <property type="component" value="Unassembled WGS sequence"/>
</dbReference>
<name>A0A3P5WMY7_9RHOB</name>
<protein>
    <recommendedName>
        <fullName evidence="4">Peptidase C-terminal archaeal/bacterial domain-containing protein</fullName>
    </recommendedName>
</protein>
<dbReference type="RefSeq" id="WP_124084754.1">
    <property type="nucleotide sequence ID" value="NZ_UXAW01000032.1"/>
</dbReference>
<evidence type="ECO:0000313" key="3">
    <source>
        <dbReference type="Proteomes" id="UP000277498"/>
    </source>
</evidence>
<keyword evidence="3" id="KW-1185">Reference proteome</keyword>
<keyword evidence="1" id="KW-0732">Signal</keyword>
<dbReference type="Gene3D" id="2.60.120.380">
    <property type="match status" value="1"/>
</dbReference>
<dbReference type="OrthoDB" id="1092590at2"/>
<evidence type="ECO:0000256" key="1">
    <source>
        <dbReference type="SAM" id="SignalP"/>
    </source>
</evidence>
<gene>
    <name evidence="2" type="ORF">XINFAN_00313</name>
</gene>
<feature type="signal peptide" evidence="1">
    <location>
        <begin position="1"/>
        <end position="24"/>
    </location>
</feature>
<dbReference type="AlphaFoldDB" id="A0A3P5WMY7"/>
<organism evidence="2 3">
    <name type="scientific">Pseudogemmobacter humi</name>
    <dbReference type="NCBI Taxonomy" id="2483812"/>
    <lineage>
        <taxon>Bacteria</taxon>
        <taxon>Pseudomonadati</taxon>
        <taxon>Pseudomonadota</taxon>
        <taxon>Alphaproteobacteria</taxon>
        <taxon>Rhodobacterales</taxon>
        <taxon>Paracoccaceae</taxon>
        <taxon>Pseudogemmobacter</taxon>
    </lineage>
</organism>